<dbReference type="PRINTS" id="PR00081">
    <property type="entry name" value="GDHRDH"/>
</dbReference>
<dbReference type="STRING" id="490188.SAMN04488068_1994"/>
<dbReference type="GO" id="GO:0016491">
    <property type="term" value="F:oxidoreductase activity"/>
    <property type="evidence" value="ECO:0007669"/>
    <property type="project" value="UniProtKB-KW"/>
</dbReference>
<keyword evidence="4" id="KW-1185">Reference proteome</keyword>
<dbReference type="Gene3D" id="3.40.50.720">
    <property type="entry name" value="NAD(P)-binding Rossmann-like Domain"/>
    <property type="match status" value="1"/>
</dbReference>
<dbReference type="PROSITE" id="PS00061">
    <property type="entry name" value="ADH_SHORT"/>
    <property type="match status" value="1"/>
</dbReference>
<comment type="similarity">
    <text evidence="1">Belongs to the short-chain dehydrogenases/reductases (SDR) family.</text>
</comment>
<dbReference type="PRINTS" id="PR00080">
    <property type="entry name" value="SDRFAMILY"/>
</dbReference>
<dbReference type="SUPFAM" id="SSF51735">
    <property type="entry name" value="NAD(P)-binding Rossmann-fold domains"/>
    <property type="match status" value="1"/>
</dbReference>
<dbReference type="FunFam" id="3.40.50.720:FF:000084">
    <property type="entry name" value="Short-chain dehydrogenase reductase"/>
    <property type="match status" value="1"/>
</dbReference>
<dbReference type="Proteomes" id="UP000199758">
    <property type="component" value="Unassembled WGS sequence"/>
</dbReference>
<organism evidence="3 4">
    <name type="scientific">Hydrocarboniphaga daqingensis</name>
    <dbReference type="NCBI Taxonomy" id="490188"/>
    <lineage>
        <taxon>Bacteria</taxon>
        <taxon>Pseudomonadati</taxon>
        <taxon>Pseudomonadota</taxon>
        <taxon>Gammaproteobacteria</taxon>
        <taxon>Nevskiales</taxon>
        <taxon>Nevskiaceae</taxon>
        <taxon>Hydrocarboniphaga</taxon>
    </lineage>
</organism>
<protein>
    <submittedName>
        <fullName evidence="3">NAD(P)-dependent dehydrogenase, short-chain alcohol dehydrogenase family</fullName>
    </submittedName>
</protein>
<dbReference type="Pfam" id="PF13561">
    <property type="entry name" value="adh_short_C2"/>
    <property type="match status" value="1"/>
</dbReference>
<accession>A0A1M5P3W6</accession>
<dbReference type="CDD" id="cd05233">
    <property type="entry name" value="SDR_c"/>
    <property type="match status" value="1"/>
</dbReference>
<name>A0A1M5P3W6_9GAMM</name>
<dbReference type="InterPro" id="IPR002347">
    <property type="entry name" value="SDR_fam"/>
</dbReference>
<keyword evidence="2" id="KW-0560">Oxidoreductase</keyword>
<reference evidence="3 4" key="1">
    <citation type="submission" date="2016-11" db="EMBL/GenBank/DDBJ databases">
        <authorList>
            <person name="Jaros S."/>
            <person name="Januszkiewicz K."/>
            <person name="Wedrychowicz H."/>
        </authorList>
    </citation>
    <scope>NUCLEOTIDE SEQUENCE [LARGE SCALE GENOMIC DNA]</scope>
    <source>
        <strain evidence="3 4">CGMCC 1.7049</strain>
    </source>
</reference>
<evidence type="ECO:0000313" key="3">
    <source>
        <dbReference type="EMBL" id="SHG96109.1"/>
    </source>
</evidence>
<dbReference type="OrthoDB" id="7064009at2"/>
<evidence type="ECO:0000313" key="4">
    <source>
        <dbReference type="Proteomes" id="UP000199758"/>
    </source>
</evidence>
<evidence type="ECO:0000256" key="2">
    <source>
        <dbReference type="ARBA" id="ARBA00023002"/>
    </source>
</evidence>
<dbReference type="EMBL" id="FQWZ01000004">
    <property type="protein sequence ID" value="SHG96109.1"/>
    <property type="molecule type" value="Genomic_DNA"/>
</dbReference>
<proteinExistence type="inferred from homology"/>
<dbReference type="AlphaFoldDB" id="A0A1M5P3W6"/>
<gene>
    <name evidence="3" type="ORF">SAMN04488068_1994</name>
</gene>
<evidence type="ECO:0000256" key="1">
    <source>
        <dbReference type="ARBA" id="ARBA00006484"/>
    </source>
</evidence>
<dbReference type="PANTHER" id="PTHR24321">
    <property type="entry name" value="DEHYDROGENASES, SHORT CHAIN"/>
    <property type="match status" value="1"/>
</dbReference>
<dbReference type="RefSeq" id="WP_072897028.1">
    <property type="nucleotide sequence ID" value="NZ_FQWZ01000004.1"/>
</dbReference>
<dbReference type="InterPro" id="IPR020904">
    <property type="entry name" value="Sc_DH/Rdtase_CS"/>
</dbReference>
<dbReference type="InterPro" id="IPR036291">
    <property type="entry name" value="NAD(P)-bd_dom_sf"/>
</dbReference>
<dbReference type="PANTHER" id="PTHR24321:SF8">
    <property type="entry name" value="ESTRADIOL 17-BETA-DEHYDROGENASE 8-RELATED"/>
    <property type="match status" value="1"/>
</dbReference>
<sequence>MQDQKTVLVTGGGGDIGRAAALQFAEAGYRVAVCDLRSAAAQETVSCIRQTGGHADAYVADIGDRGSVQALFAQIEADYGHLDAAFNNAGRGGGGVPLIDADDDLWDDCMRINLGGTYHCMKHEVRMMLARGRGSIVNNSSLWGLHGGPTAAYTASKHGVVGLTKHAAITYAPMGLRINAICPGIISAGLGLKVLNRPAAAVKTLLDKVPQKRAGTAEEVAAAAVWLCSDAASYINGHMMAIDGGCGSV</sequence>